<evidence type="ECO:0000256" key="1">
    <source>
        <dbReference type="ARBA" id="ARBA00022801"/>
    </source>
</evidence>
<dbReference type="InterPro" id="IPR006680">
    <property type="entry name" value="Amidohydro-rel"/>
</dbReference>
<dbReference type="Gene3D" id="2.30.40.10">
    <property type="entry name" value="Urease, subunit C, domain 1"/>
    <property type="match status" value="1"/>
</dbReference>
<protein>
    <submittedName>
        <fullName evidence="3">Hydrolase</fullName>
    </submittedName>
</protein>
<dbReference type="InterPro" id="IPR032466">
    <property type="entry name" value="Metal_Hydrolase"/>
</dbReference>
<dbReference type="Pfam" id="PF01979">
    <property type="entry name" value="Amidohydro_1"/>
    <property type="match status" value="1"/>
</dbReference>
<dbReference type="GO" id="GO:0016810">
    <property type="term" value="F:hydrolase activity, acting on carbon-nitrogen (but not peptide) bonds"/>
    <property type="evidence" value="ECO:0007669"/>
    <property type="project" value="InterPro"/>
</dbReference>
<gene>
    <name evidence="3" type="ORF">CH364_04640</name>
</gene>
<dbReference type="Gene3D" id="3.20.20.140">
    <property type="entry name" value="Metal-dependent hydrolases"/>
    <property type="match status" value="2"/>
</dbReference>
<evidence type="ECO:0000313" key="4">
    <source>
        <dbReference type="Proteomes" id="UP000232145"/>
    </source>
</evidence>
<organism evidence="3 4">
    <name type="scientific">Leptospira harrisiae</name>
    <dbReference type="NCBI Taxonomy" id="2023189"/>
    <lineage>
        <taxon>Bacteria</taxon>
        <taxon>Pseudomonadati</taxon>
        <taxon>Spirochaetota</taxon>
        <taxon>Spirochaetia</taxon>
        <taxon>Leptospirales</taxon>
        <taxon>Leptospiraceae</taxon>
        <taxon>Leptospira</taxon>
    </lineage>
</organism>
<dbReference type="InterPro" id="IPR050287">
    <property type="entry name" value="MTA/SAH_deaminase"/>
</dbReference>
<feature type="domain" description="Amidohydrolase-related" evidence="2">
    <location>
        <begin position="169"/>
        <end position="350"/>
    </location>
</feature>
<dbReference type="EMBL" id="NPDX01000001">
    <property type="protein sequence ID" value="PJZ85511.1"/>
    <property type="molecule type" value="Genomic_DNA"/>
</dbReference>
<dbReference type="SUPFAM" id="SSF51556">
    <property type="entry name" value="Metallo-dependent hydrolases"/>
    <property type="match status" value="1"/>
</dbReference>
<dbReference type="SUPFAM" id="SSF51338">
    <property type="entry name" value="Composite domain of metallo-dependent hydrolases"/>
    <property type="match status" value="1"/>
</dbReference>
<dbReference type="PANTHER" id="PTHR43794:SF11">
    <property type="entry name" value="AMIDOHYDROLASE-RELATED DOMAIN-CONTAINING PROTEIN"/>
    <property type="match status" value="1"/>
</dbReference>
<comment type="caution">
    <text evidence="3">The sequence shown here is derived from an EMBL/GenBank/DDBJ whole genome shotgun (WGS) entry which is preliminary data.</text>
</comment>
<evidence type="ECO:0000259" key="2">
    <source>
        <dbReference type="Pfam" id="PF01979"/>
    </source>
</evidence>
<dbReference type="Proteomes" id="UP000232145">
    <property type="component" value="Unassembled WGS sequence"/>
</dbReference>
<proteinExistence type="predicted"/>
<dbReference type="AlphaFoldDB" id="A0A2N0AMS6"/>
<dbReference type="OrthoDB" id="9807210at2"/>
<name>A0A2N0AMS6_9LEPT</name>
<evidence type="ECO:0000313" key="3">
    <source>
        <dbReference type="EMBL" id="PJZ85511.1"/>
    </source>
</evidence>
<dbReference type="RefSeq" id="WP_100742407.1">
    <property type="nucleotide sequence ID" value="NZ_NPDW01000001.1"/>
</dbReference>
<accession>A0A2N0AMS6</accession>
<keyword evidence="4" id="KW-1185">Reference proteome</keyword>
<sequence>MVNSVLFQFGTVYRNGKLENLDLLMEGEKISAIDTNLSPKPDSLNLSLRGKKLYPGLINSHDHLLASFLPKVGGNEKHKSWLSYDNLYKSSGVFAERQQVDPEILYYLGAYKNLFAGVTTVFDHIPHYIQNPFRGILPVKLISDYTLAHSIGNYSLGWGEGPALEYRMAEHAGLPFVTHLAEGLDDESKQSLRMLEKLDALGEHSVLVHCLPFGPKEVEKILEKRASVVWCPTSNLHIFGKTTNIKLFLDMGVNVCLGTDFSPSGSINLLEELKTAKSIYFGLYGEELPESTLLKMVTENPRKAFRLGNPNALMPGLSADLLVVNDGKNKSEINVSDLSWKHIDLVVIDGYPIYGSEEYKSLFLHFGLETEEFSIDGKTKLIAGSPKKLLKQVSDSVGYKKSLAFLPNF</sequence>
<dbReference type="InterPro" id="IPR011059">
    <property type="entry name" value="Metal-dep_hydrolase_composite"/>
</dbReference>
<reference evidence="3 4" key="1">
    <citation type="submission" date="2017-07" db="EMBL/GenBank/DDBJ databases">
        <title>Leptospira spp. isolated from tropical soils.</title>
        <authorList>
            <person name="Thibeaux R."/>
            <person name="Iraola G."/>
            <person name="Ferres I."/>
            <person name="Bierque E."/>
            <person name="Girault D."/>
            <person name="Soupe-Gilbert M.-E."/>
            <person name="Picardeau M."/>
            <person name="Goarant C."/>
        </authorList>
    </citation>
    <scope>NUCLEOTIDE SEQUENCE [LARGE SCALE GENOMIC DNA]</scope>
    <source>
        <strain evidence="3 4">FH2-B-A1</strain>
    </source>
</reference>
<keyword evidence="1 3" id="KW-0378">Hydrolase</keyword>
<dbReference type="PANTHER" id="PTHR43794">
    <property type="entry name" value="AMINOHYDROLASE SSNA-RELATED"/>
    <property type="match status" value="1"/>
</dbReference>